<keyword evidence="4" id="KW-1185">Reference proteome</keyword>
<feature type="domain" description="DUF4429" evidence="2">
    <location>
        <begin position="334"/>
        <end position="422"/>
    </location>
</feature>
<reference evidence="3 4" key="1">
    <citation type="submission" date="2023-12" db="EMBL/GenBank/DDBJ databases">
        <title>30 novel species of actinomycetes from the DSMZ collection.</title>
        <authorList>
            <person name="Nouioui I."/>
        </authorList>
    </citation>
    <scope>NUCLEOTIDE SEQUENCE [LARGE SCALE GENOMIC DNA]</scope>
    <source>
        <strain evidence="3 4">DSM 41528</strain>
    </source>
</reference>
<proteinExistence type="predicted"/>
<feature type="domain" description="DUF4429" evidence="2">
    <location>
        <begin position="461"/>
        <end position="511"/>
    </location>
</feature>
<dbReference type="EMBL" id="JAZBJP010000001">
    <property type="protein sequence ID" value="MEE4417951.1"/>
    <property type="molecule type" value="Genomic_DNA"/>
</dbReference>
<sequence length="556" mass="60605">MKAGVLVAAGSTVMLLSSLGIVYGFDGHAWMTYPCTALVGVGFRVRQRGRQLASAGNVTELADSADLVVPQEPFILYLRGFEVDPRTRDTVPHGPLTVLGMPKLSEEELLVRALSEVAPVIAIGDPTDRLPQLGAQRVYYRRRGSGWKRIAGELIHTASLVVITTGDSGGLDWEYAHVQADLPLERLLIVVCGDGHHYESFRLRARMRGQFPRSELPEWPTVLSLYDRRTIRAAVRFDTAGTPSLEPLVFQKGWSHRSALETSLRRRIIDRWRSELAEGLTRPSGSTWPCHFDDVADDSPSPLSVQPTDPRSDAVTRVPAAVRGFDGKVTAYEDRVEIAYSDKEKGPLRAALGSRSYPYASLAGVELDLASPIGQQSLHLVVREGADLLKPSVAPATEWENLNTLLIKPGTQGQAEAVAEQISEHIKAAITHPQTQTHAGPPALVRSGTPPYVAEGTHGWASFDGEAVKLSFGSTAPPAKRSRTHTIPVADIAEVTYQYGLVKSAFRVLRRGRSGSSLPDLKEDIDGMACLPAREQWLALVAAIRTALAEADFQDR</sequence>
<dbReference type="Proteomes" id="UP001307760">
    <property type="component" value="Unassembled WGS sequence"/>
</dbReference>
<evidence type="ECO:0000259" key="2">
    <source>
        <dbReference type="Pfam" id="PF14472"/>
    </source>
</evidence>
<dbReference type="RefSeq" id="WP_330820332.1">
    <property type="nucleotide sequence ID" value="NZ_JAZBJP010000001.1"/>
</dbReference>
<protein>
    <submittedName>
        <fullName evidence="3">DUF4429 domain-containing protein</fullName>
    </submittedName>
</protein>
<accession>A0ABU7NGE8</accession>
<dbReference type="InterPro" id="IPR027860">
    <property type="entry name" value="DUF4429"/>
</dbReference>
<evidence type="ECO:0000256" key="1">
    <source>
        <dbReference type="SAM" id="MobiDB-lite"/>
    </source>
</evidence>
<organism evidence="3 4">
    <name type="scientific">Streptomyces bugieae</name>
    <dbReference type="NCBI Taxonomy" id="3098223"/>
    <lineage>
        <taxon>Bacteria</taxon>
        <taxon>Bacillati</taxon>
        <taxon>Actinomycetota</taxon>
        <taxon>Actinomycetes</taxon>
        <taxon>Kitasatosporales</taxon>
        <taxon>Streptomycetaceae</taxon>
        <taxon>Streptomyces</taxon>
    </lineage>
</organism>
<evidence type="ECO:0000313" key="3">
    <source>
        <dbReference type="EMBL" id="MEE4417951.1"/>
    </source>
</evidence>
<gene>
    <name evidence="3" type="ORF">V2J85_01115</name>
</gene>
<name>A0ABU7NGE8_9ACTN</name>
<evidence type="ECO:0000313" key="4">
    <source>
        <dbReference type="Proteomes" id="UP001307760"/>
    </source>
</evidence>
<dbReference type="Pfam" id="PF14472">
    <property type="entry name" value="DUF4429"/>
    <property type="match status" value="2"/>
</dbReference>
<comment type="caution">
    <text evidence="3">The sequence shown here is derived from an EMBL/GenBank/DDBJ whole genome shotgun (WGS) entry which is preliminary data.</text>
</comment>
<feature type="region of interest" description="Disordered" evidence="1">
    <location>
        <begin position="288"/>
        <end position="314"/>
    </location>
</feature>